<feature type="chain" id="PRO_5007131567" description="Secreted protein" evidence="1">
    <location>
        <begin position="24"/>
        <end position="143"/>
    </location>
</feature>
<keyword evidence="1" id="KW-0732">Signal</keyword>
<dbReference type="AlphaFoldDB" id="A0A108U5X8"/>
<sequence length="143" mass="15259">MSGSSLSLTSLALMLAMAPVAHAQKDRQVYDAAMARSAEACPDHSTERTRPGVTAVSAASLKALEERKFVLCPDRRLDTTTPVVWYGREGVFAWNPSVGGAAKLLAGKVTAQVRSGDFPSQTVVWKSNGKLAEGALVPAFRRK</sequence>
<evidence type="ECO:0000313" key="3">
    <source>
        <dbReference type="Proteomes" id="UP000023435"/>
    </source>
</evidence>
<keyword evidence="3" id="KW-1185">Reference proteome</keyword>
<evidence type="ECO:0008006" key="4">
    <source>
        <dbReference type="Google" id="ProtNLM"/>
    </source>
</evidence>
<organism evidence="2 3">
    <name type="scientific">Lysobacter capsici AZ78</name>
    <dbReference type="NCBI Taxonomy" id="1444315"/>
    <lineage>
        <taxon>Bacteria</taxon>
        <taxon>Pseudomonadati</taxon>
        <taxon>Pseudomonadota</taxon>
        <taxon>Gammaproteobacteria</taxon>
        <taxon>Lysobacterales</taxon>
        <taxon>Lysobacteraceae</taxon>
        <taxon>Lysobacter</taxon>
    </lineage>
</organism>
<reference evidence="2 3" key="1">
    <citation type="journal article" date="2014" name="Genome Announc.">
        <title>Draft Genome Sequence of Lysobacter capsici AZ78, a Bacterium Antagonistic to Plant-Pathogenic Oomycetes.</title>
        <authorList>
            <person name="Puopolo G."/>
            <person name="Sonego P."/>
            <person name="Engelen K."/>
            <person name="Pertot I."/>
        </authorList>
    </citation>
    <scope>NUCLEOTIDE SEQUENCE [LARGE SCALE GENOMIC DNA]</scope>
    <source>
        <strain evidence="2 3">AZ78</strain>
    </source>
</reference>
<accession>A0A108U5X8</accession>
<gene>
    <name evidence="2" type="ORF">AZ78_0690</name>
</gene>
<protein>
    <recommendedName>
        <fullName evidence="4">Secreted protein</fullName>
    </recommendedName>
</protein>
<proteinExistence type="predicted"/>
<feature type="signal peptide" evidence="1">
    <location>
        <begin position="1"/>
        <end position="23"/>
    </location>
</feature>
<evidence type="ECO:0000313" key="2">
    <source>
        <dbReference type="EMBL" id="KWS03144.1"/>
    </source>
</evidence>
<dbReference type="EMBL" id="JAJA02000001">
    <property type="protein sequence ID" value="KWS03144.1"/>
    <property type="molecule type" value="Genomic_DNA"/>
</dbReference>
<dbReference type="Proteomes" id="UP000023435">
    <property type="component" value="Unassembled WGS sequence"/>
</dbReference>
<name>A0A108U5X8_9GAMM</name>
<comment type="caution">
    <text evidence="2">The sequence shown here is derived from an EMBL/GenBank/DDBJ whole genome shotgun (WGS) entry which is preliminary data.</text>
</comment>
<evidence type="ECO:0000256" key="1">
    <source>
        <dbReference type="SAM" id="SignalP"/>
    </source>
</evidence>